<evidence type="ECO:0000259" key="1">
    <source>
        <dbReference type="Pfam" id="PF14278"/>
    </source>
</evidence>
<comment type="caution">
    <text evidence="2">The sequence shown here is derived from an EMBL/GenBank/DDBJ whole genome shotgun (WGS) entry which is preliminary data.</text>
</comment>
<evidence type="ECO:0000313" key="2">
    <source>
        <dbReference type="EMBL" id="OCS86787.1"/>
    </source>
</evidence>
<dbReference type="Gene3D" id="1.10.357.10">
    <property type="entry name" value="Tetracycline Repressor, domain 2"/>
    <property type="match status" value="1"/>
</dbReference>
<dbReference type="STRING" id="33978.A6M13_12585"/>
<keyword evidence="3" id="KW-1185">Reference proteome</keyword>
<accession>A0A1C0YHZ6</accession>
<organism evidence="2 3">
    <name type="scientific">Caryophanon tenue</name>
    <dbReference type="NCBI Taxonomy" id="33978"/>
    <lineage>
        <taxon>Bacteria</taxon>
        <taxon>Bacillati</taxon>
        <taxon>Bacillota</taxon>
        <taxon>Bacilli</taxon>
        <taxon>Bacillales</taxon>
        <taxon>Caryophanaceae</taxon>
        <taxon>Caryophanon</taxon>
    </lineage>
</organism>
<sequence>MQFEDPRVIRTQTMLKEALLSLLVDGYELHQLSVQKVTKQAQLNRTTFYLHYEDLSDLQRQMTAEILQKVTVKITSLMHNTHNARQEQVIDLLNYLKEQWSIIFVLKQQSTLEQHLFTSFEQMIVVRRHHPMKPKRDMYIDSDIKTASIIGVMMWWLKSDTVHTAETIAQQIEQMNQH</sequence>
<dbReference type="PANTHER" id="PTHR43479:SF7">
    <property type="entry name" value="TETR-FAMILY TRANSCRIPTIONAL REGULATOR"/>
    <property type="match status" value="1"/>
</dbReference>
<gene>
    <name evidence="2" type="ORF">A6M13_12585</name>
</gene>
<proteinExistence type="predicted"/>
<dbReference type="Pfam" id="PF14278">
    <property type="entry name" value="TetR_C_8"/>
    <property type="match status" value="1"/>
</dbReference>
<dbReference type="OrthoDB" id="9810250at2"/>
<reference evidence="2 3" key="1">
    <citation type="submission" date="2016-07" db="EMBL/GenBank/DDBJ databases">
        <title>Caryophanon tenue genome sequencing.</title>
        <authorList>
            <person name="Verma A."/>
            <person name="Pal Y."/>
            <person name="Krishnamurthi S."/>
        </authorList>
    </citation>
    <scope>NUCLEOTIDE SEQUENCE [LARGE SCALE GENOMIC DNA]</scope>
    <source>
        <strain evidence="2 3">DSM 14152</strain>
    </source>
</reference>
<dbReference type="EMBL" id="MASJ01000008">
    <property type="protein sequence ID" value="OCS86787.1"/>
    <property type="molecule type" value="Genomic_DNA"/>
</dbReference>
<dbReference type="InterPro" id="IPR050624">
    <property type="entry name" value="HTH-type_Tx_Regulator"/>
</dbReference>
<dbReference type="PANTHER" id="PTHR43479">
    <property type="entry name" value="ACREF/ENVCD OPERON REPRESSOR-RELATED"/>
    <property type="match status" value="1"/>
</dbReference>
<dbReference type="Proteomes" id="UP000093199">
    <property type="component" value="Unassembled WGS sequence"/>
</dbReference>
<protein>
    <recommendedName>
        <fullName evidence="1">Transcriptional regulator TetR C-terminal Firmicutes type domain-containing protein</fullName>
    </recommendedName>
</protein>
<evidence type="ECO:0000313" key="3">
    <source>
        <dbReference type="Proteomes" id="UP000093199"/>
    </source>
</evidence>
<dbReference type="RefSeq" id="WP_066544476.1">
    <property type="nucleotide sequence ID" value="NZ_MASJ01000008.1"/>
</dbReference>
<dbReference type="AlphaFoldDB" id="A0A1C0YHZ6"/>
<dbReference type="SUPFAM" id="SSF46689">
    <property type="entry name" value="Homeodomain-like"/>
    <property type="match status" value="1"/>
</dbReference>
<dbReference type="InterPro" id="IPR039532">
    <property type="entry name" value="TetR_C_Firmicutes"/>
</dbReference>
<dbReference type="InterPro" id="IPR009057">
    <property type="entry name" value="Homeodomain-like_sf"/>
</dbReference>
<feature type="domain" description="Transcriptional regulator TetR C-terminal Firmicutes type" evidence="1">
    <location>
        <begin position="86"/>
        <end position="176"/>
    </location>
</feature>
<name>A0A1C0YHZ6_9BACL</name>